<dbReference type="PANTHER" id="PTHR14454">
    <property type="entry name" value="GRB2-ASSOCIATED AND REGULATOR OF MAPK PROTEIN FAMILY MEMBER"/>
    <property type="match status" value="1"/>
</dbReference>
<feature type="domain" description="CABIT" evidence="2">
    <location>
        <begin position="39"/>
        <end position="297"/>
    </location>
</feature>
<dbReference type="InterPro" id="IPR025946">
    <property type="entry name" value="CABIT_dom"/>
</dbReference>
<dbReference type="InterPro" id="IPR052281">
    <property type="entry name" value="GAREM"/>
</dbReference>
<evidence type="ECO:0000313" key="3">
    <source>
        <dbReference type="EMBL" id="KOF85408.1"/>
    </source>
</evidence>
<evidence type="ECO:0000256" key="1">
    <source>
        <dbReference type="ARBA" id="ARBA00022553"/>
    </source>
</evidence>
<gene>
    <name evidence="3" type="ORF">OCBIM_22020358mg</name>
</gene>
<proteinExistence type="predicted"/>
<name>A0A0L8H7Z2_OCTBM</name>
<dbReference type="KEGG" id="obi:106872240"/>
<dbReference type="AlphaFoldDB" id="A0A0L8H7Z2"/>
<dbReference type="OrthoDB" id="6076990at2759"/>
<evidence type="ECO:0000259" key="2">
    <source>
        <dbReference type="Pfam" id="PF12736"/>
    </source>
</evidence>
<accession>A0A0L8H7Z2</accession>
<dbReference type="Pfam" id="PF12736">
    <property type="entry name" value="CABIT"/>
    <property type="match status" value="1"/>
</dbReference>
<dbReference type="EMBL" id="KQ418900">
    <property type="protein sequence ID" value="KOF85408.1"/>
    <property type="molecule type" value="Genomic_DNA"/>
</dbReference>
<keyword evidence="1" id="KW-0597">Phosphoprotein</keyword>
<organism evidence="3">
    <name type="scientific">Octopus bimaculoides</name>
    <name type="common">California two-spotted octopus</name>
    <dbReference type="NCBI Taxonomy" id="37653"/>
    <lineage>
        <taxon>Eukaryota</taxon>
        <taxon>Metazoa</taxon>
        <taxon>Spiralia</taxon>
        <taxon>Lophotrochozoa</taxon>
        <taxon>Mollusca</taxon>
        <taxon>Cephalopoda</taxon>
        <taxon>Coleoidea</taxon>
        <taxon>Octopodiformes</taxon>
        <taxon>Octopoda</taxon>
        <taxon>Incirrata</taxon>
        <taxon>Octopodidae</taxon>
        <taxon>Octopus</taxon>
    </lineage>
</organism>
<protein>
    <recommendedName>
        <fullName evidence="2">CABIT domain-containing protein</fullName>
    </recommendedName>
</protein>
<sequence length="388" mass="44810">MMTQTEDGTEMQTIFSISEDDQAEEIPLPITEFSVNNKLPCVIQISEKNQVLSPLLYPYFNSPLLVYSARKDKVVLCRTTMRLKDGAYQDTGPTLFIPSMYEGLFEIIPANDQISHYVSIAEITEVMPRKFFTCTPLIGMSIVKKDNSNCKYIQKGVKAGSTLTIDSIFTAKWETEAETGFFKKTKIKYTLTEKKYLKCLDSHKEVVYIPLSAEGRFYTFYEQGKTGRHVVYRINEFCREFEFPLKVRLIYGTSPVRNVKFTDLLTLEKVEEIETMVACSIGLDKHHLIDIPIKTGVYFKLQHYENVTESNESNLEAAMAFSRKYVHHYQRRIRQSMEYDETNYDNFTDQQQDGVEMPLDLLKDLSIDKHDDKDVKVSISNFVESSVV</sequence>
<dbReference type="PANTHER" id="PTHR14454:SF11">
    <property type="entry name" value="SERRANO, ISOFORM F"/>
    <property type="match status" value="1"/>
</dbReference>
<dbReference type="OMA" id="EVKYLKC"/>
<reference evidence="3" key="1">
    <citation type="submission" date="2015-07" db="EMBL/GenBank/DDBJ databases">
        <title>MeaNS - Measles Nucleotide Surveillance Program.</title>
        <authorList>
            <person name="Tran T."/>
            <person name="Druce J."/>
        </authorList>
    </citation>
    <scope>NUCLEOTIDE SEQUENCE</scope>
    <source>
        <strain evidence="3">UCB-OBI-ISO-001</strain>
        <tissue evidence="3">Gonad</tissue>
    </source>
</reference>